<dbReference type="Proteomes" id="UP000800036">
    <property type="component" value="Unassembled WGS sequence"/>
</dbReference>
<evidence type="ECO:0000313" key="3">
    <source>
        <dbReference type="EMBL" id="KAF1969831.1"/>
    </source>
</evidence>
<evidence type="ECO:0000256" key="2">
    <source>
        <dbReference type="SAM" id="MobiDB-lite"/>
    </source>
</evidence>
<dbReference type="EMBL" id="ML976705">
    <property type="protein sequence ID" value="KAF1969831.1"/>
    <property type="molecule type" value="Genomic_DNA"/>
</dbReference>
<accession>A0A6A5UXW0</accession>
<keyword evidence="1" id="KW-0175">Coiled coil</keyword>
<gene>
    <name evidence="3" type="ORF">BU23DRAFT_651658</name>
</gene>
<organism evidence="3 4">
    <name type="scientific">Bimuria novae-zelandiae CBS 107.79</name>
    <dbReference type="NCBI Taxonomy" id="1447943"/>
    <lineage>
        <taxon>Eukaryota</taxon>
        <taxon>Fungi</taxon>
        <taxon>Dikarya</taxon>
        <taxon>Ascomycota</taxon>
        <taxon>Pezizomycotina</taxon>
        <taxon>Dothideomycetes</taxon>
        <taxon>Pleosporomycetidae</taxon>
        <taxon>Pleosporales</taxon>
        <taxon>Massarineae</taxon>
        <taxon>Didymosphaeriaceae</taxon>
        <taxon>Bimuria</taxon>
    </lineage>
</organism>
<feature type="coiled-coil region" evidence="1">
    <location>
        <begin position="261"/>
        <end position="288"/>
    </location>
</feature>
<dbReference type="AlphaFoldDB" id="A0A6A5UXW0"/>
<protein>
    <submittedName>
        <fullName evidence="3">Uncharacterized protein</fullName>
    </submittedName>
</protein>
<dbReference type="OrthoDB" id="3800307at2759"/>
<proteinExistence type="predicted"/>
<feature type="region of interest" description="Disordered" evidence="2">
    <location>
        <begin position="176"/>
        <end position="206"/>
    </location>
</feature>
<evidence type="ECO:0000256" key="1">
    <source>
        <dbReference type="SAM" id="Coils"/>
    </source>
</evidence>
<keyword evidence="4" id="KW-1185">Reference proteome</keyword>
<reference evidence="3" key="1">
    <citation type="journal article" date="2020" name="Stud. Mycol.">
        <title>101 Dothideomycetes genomes: a test case for predicting lifestyles and emergence of pathogens.</title>
        <authorList>
            <person name="Haridas S."/>
            <person name="Albert R."/>
            <person name="Binder M."/>
            <person name="Bloem J."/>
            <person name="Labutti K."/>
            <person name="Salamov A."/>
            <person name="Andreopoulos B."/>
            <person name="Baker S."/>
            <person name="Barry K."/>
            <person name="Bills G."/>
            <person name="Bluhm B."/>
            <person name="Cannon C."/>
            <person name="Castanera R."/>
            <person name="Culley D."/>
            <person name="Daum C."/>
            <person name="Ezra D."/>
            <person name="Gonzalez J."/>
            <person name="Henrissat B."/>
            <person name="Kuo A."/>
            <person name="Liang C."/>
            <person name="Lipzen A."/>
            <person name="Lutzoni F."/>
            <person name="Magnuson J."/>
            <person name="Mondo S."/>
            <person name="Nolan M."/>
            <person name="Ohm R."/>
            <person name="Pangilinan J."/>
            <person name="Park H.-J."/>
            <person name="Ramirez L."/>
            <person name="Alfaro M."/>
            <person name="Sun H."/>
            <person name="Tritt A."/>
            <person name="Yoshinaga Y."/>
            <person name="Zwiers L.-H."/>
            <person name="Turgeon B."/>
            <person name="Goodwin S."/>
            <person name="Spatafora J."/>
            <person name="Crous P."/>
            <person name="Grigoriev I."/>
        </authorList>
    </citation>
    <scope>NUCLEOTIDE SEQUENCE</scope>
    <source>
        <strain evidence="3">CBS 107.79</strain>
    </source>
</reference>
<feature type="compositionally biased region" description="Basic and acidic residues" evidence="2">
    <location>
        <begin position="176"/>
        <end position="187"/>
    </location>
</feature>
<sequence length="312" mass="35327">MSFARTPSGEQTPLFNWPVRNGETWDAENKRHIYPTSKRLEAKNGAQHLDDIEKRVTAVLNSIDYNAGNIHRMIAEDLASPAAEHELSLLPKLDYCSAQYAAGISDQCKDMLREKVLRYQRQHAHNLALDGLVDIVLKWDCSAKSPQPVRELPENEVAHVDVAHRCRYKYLDRNAEHADEKEHDHPAKVGPGECRKPRRADKAISSPPATHKGGFYACVIPELLCLLQNLSGAWKATVEVVVAAKLMTEKEQEEMDAYHESRRQAMNANELEKALAKVQAERWAEEDKRIQRAKPAFPRGALVQRTMRDLGI</sequence>
<evidence type="ECO:0000313" key="4">
    <source>
        <dbReference type="Proteomes" id="UP000800036"/>
    </source>
</evidence>
<name>A0A6A5UXW0_9PLEO</name>